<keyword evidence="3" id="KW-0963">Cytoplasm</keyword>
<reference evidence="10" key="1">
    <citation type="submission" date="2013-11" db="EMBL/GenBank/DDBJ databases">
        <title>Genome sequence of the fusiform rust pathogen reveals effectors for host alternation and coevolution with pine.</title>
        <authorList>
            <consortium name="DOE Joint Genome Institute"/>
            <person name="Smith K."/>
            <person name="Pendleton A."/>
            <person name="Kubisiak T."/>
            <person name="Anderson C."/>
            <person name="Salamov A."/>
            <person name="Aerts A."/>
            <person name="Riley R."/>
            <person name="Clum A."/>
            <person name="Lindquist E."/>
            <person name="Ence D."/>
            <person name="Campbell M."/>
            <person name="Kronenberg Z."/>
            <person name="Feau N."/>
            <person name="Dhillon B."/>
            <person name="Hamelin R."/>
            <person name="Burleigh J."/>
            <person name="Smith J."/>
            <person name="Yandell M."/>
            <person name="Nelson C."/>
            <person name="Grigoriev I."/>
            <person name="Davis J."/>
        </authorList>
    </citation>
    <scope>NUCLEOTIDE SEQUENCE</scope>
    <source>
        <strain evidence="10">G11</strain>
    </source>
</reference>
<comment type="similarity">
    <text evidence="2 9">Belongs to the eIF-2B alpha/beta/delta subunits family.</text>
</comment>
<comment type="subunit">
    <text evidence="8">Component of the translation initiation factor 2B (eIF2B) complex which is a heterodecamer of two sets of five different subunits: alpha, beta, gamma, delta and epsilon. Subunits alpha, beta and delta comprise a regulatory subcomplex and subunits epsilon and gamma comprise a catalytic subcomplex. Within the complex, the hexameric regulatory complex resides at the center, with the two heterodimeric catalytic subcomplexes bound on opposite sides.</text>
</comment>
<dbReference type="AlphaFoldDB" id="A0A9P6NHK0"/>
<evidence type="ECO:0000256" key="6">
    <source>
        <dbReference type="ARBA" id="ARBA00044208"/>
    </source>
</evidence>
<evidence type="ECO:0000256" key="8">
    <source>
        <dbReference type="ARBA" id="ARBA00046432"/>
    </source>
</evidence>
<dbReference type="GO" id="GO:0005085">
    <property type="term" value="F:guanyl-nucleotide exchange factor activity"/>
    <property type="evidence" value="ECO:0007669"/>
    <property type="project" value="TreeGrafter"/>
</dbReference>
<keyword evidence="5" id="KW-0648">Protein biosynthesis</keyword>
<evidence type="ECO:0000256" key="7">
    <source>
        <dbReference type="ARBA" id="ARBA00044236"/>
    </source>
</evidence>
<organism evidence="10 11">
    <name type="scientific">Cronartium quercuum f. sp. fusiforme G11</name>
    <dbReference type="NCBI Taxonomy" id="708437"/>
    <lineage>
        <taxon>Eukaryota</taxon>
        <taxon>Fungi</taxon>
        <taxon>Dikarya</taxon>
        <taxon>Basidiomycota</taxon>
        <taxon>Pucciniomycotina</taxon>
        <taxon>Pucciniomycetes</taxon>
        <taxon>Pucciniales</taxon>
        <taxon>Coleosporiaceae</taxon>
        <taxon>Cronartium</taxon>
    </lineage>
</organism>
<dbReference type="GO" id="GO:0005851">
    <property type="term" value="C:eukaryotic translation initiation factor 2B complex"/>
    <property type="evidence" value="ECO:0007669"/>
    <property type="project" value="TreeGrafter"/>
</dbReference>
<dbReference type="OrthoDB" id="10249309at2759"/>
<dbReference type="GO" id="GO:0003743">
    <property type="term" value="F:translation initiation factor activity"/>
    <property type="evidence" value="ECO:0007669"/>
    <property type="project" value="UniProtKB-KW"/>
</dbReference>
<dbReference type="InterPro" id="IPR037171">
    <property type="entry name" value="NagB/RpiA_transferase-like"/>
</dbReference>
<dbReference type="PANTHER" id="PTHR45860">
    <property type="entry name" value="TRANSLATION INITIATION FACTOR EIF-2B SUBUNIT ALPHA"/>
    <property type="match status" value="1"/>
</dbReference>
<dbReference type="SUPFAM" id="SSF100950">
    <property type="entry name" value="NagB/RpiA/CoA transferase-like"/>
    <property type="match status" value="1"/>
</dbReference>
<dbReference type="Pfam" id="PF01008">
    <property type="entry name" value="IF-2B"/>
    <property type="match status" value="1"/>
</dbReference>
<dbReference type="PANTHER" id="PTHR45860:SF1">
    <property type="entry name" value="TRANSLATION INITIATION FACTOR EIF-2B SUBUNIT ALPHA"/>
    <property type="match status" value="1"/>
</dbReference>
<evidence type="ECO:0000256" key="4">
    <source>
        <dbReference type="ARBA" id="ARBA00022540"/>
    </source>
</evidence>
<dbReference type="EMBL" id="MU167311">
    <property type="protein sequence ID" value="KAG0143765.1"/>
    <property type="molecule type" value="Genomic_DNA"/>
</dbReference>
<dbReference type="InterPro" id="IPR042528">
    <property type="entry name" value="elF-2B_alpha_N"/>
</dbReference>
<dbReference type="Gene3D" id="3.40.50.10470">
    <property type="entry name" value="Translation initiation factor eif-2b, domain 2"/>
    <property type="match status" value="1"/>
</dbReference>
<evidence type="ECO:0000256" key="3">
    <source>
        <dbReference type="ARBA" id="ARBA00022490"/>
    </source>
</evidence>
<accession>A0A9P6NHK0</accession>
<protein>
    <recommendedName>
        <fullName evidence="6">Translation initiation factor eIF2B subunit alpha</fullName>
    </recommendedName>
    <alternativeName>
        <fullName evidence="7">eIF2B GDP-GTP exchange factor subunit alpha</fullName>
    </alternativeName>
</protein>
<dbReference type="Proteomes" id="UP000886653">
    <property type="component" value="Unassembled WGS sequence"/>
</dbReference>
<evidence type="ECO:0000256" key="2">
    <source>
        <dbReference type="ARBA" id="ARBA00007251"/>
    </source>
</evidence>
<gene>
    <name evidence="10" type="ORF">CROQUDRAFT_660855</name>
</gene>
<keyword evidence="4" id="KW-0396">Initiation factor</keyword>
<evidence type="ECO:0000313" key="10">
    <source>
        <dbReference type="EMBL" id="KAG0143765.1"/>
    </source>
</evidence>
<sequence length="303" mass="33280">MQELINILYISIDQLKKATQNLISLTAGCDLFLRFLTTQPPPPGSMSFGAHKDSLVQHALKFVSDARSTCVEKVANSASEFIEDGSTIMIHGYSRVVLHTILRAFSPSQNPRKRFQVYVTESRPSELGLRTQAILQQHGISCVVVLDSAVAYVMGKVDLVMVGAEAVLEDGGLINYIGSYQMAIAAKAHHKPFYALTESYKFLRLFPLSQYDLPTTHPTLQFPQTPQPIKSTLKNANEDIYMPRSTIIKASTVSSKLSLDEIAQNNPTLDYTTPDLITLVISDSGILTPPGVAEYLLSVFGGE</sequence>
<name>A0A9P6NHK0_9BASI</name>
<evidence type="ECO:0000313" key="11">
    <source>
        <dbReference type="Proteomes" id="UP000886653"/>
    </source>
</evidence>
<dbReference type="GO" id="GO:0005829">
    <property type="term" value="C:cytosol"/>
    <property type="evidence" value="ECO:0007669"/>
    <property type="project" value="UniProtKB-SubCell"/>
</dbReference>
<keyword evidence="11" id="KW-1185">Reference proteome</keyword>
<evidence type="ECO:0000256" key="1">
    <source>
        <dbReference type="ARBA" id="ARBA00004514"/>
    </source>
</evidence>
<evidence type="ECO:0000256" key="5">
    <source>
        <dbReference type="ARBA" id="ARBA00022917"/>
    </source>
</evidence>
<dbReference type="InterPro" id="IPR000649">
    <property type="entry name" value="IF-2B-related"/>
</dbReference>
<dbReference type="InterPro" id="IPR051501">
    <property type="entry name" value="eIF2B_alpha/beta/delta"/>
</dbReference>
<dbReference type="Gene3D" id="1.20.120.1070">
    <property type="entry name" value="Translation initiation factor eIF-2B, N-terminal domain"/>
    <property type="match status" value="1"/>
</dbReference>
<dbReference type="InterPro" id="IPR042529">
    <property type="entry name" value="IF_2B-like_C"/>
</dbReference>
<comment type="caution">
    <text evidence="10">The sequence shown here is derived from an EMBL/GenBank/DDBJ whole genome shotgun (WGS) entry which is preliminary data.</text>
</comment>
<evidence type="ECO:0000256" key="9">
    <source>
        <dbReference type="RuleBase" id="RU003814"/>
    </source>
</evidence>
<proteinExistence type="inferred from homology"/>
<comment type="subcellular location">
    <subcellularLocation>
        <location evidence="1">Cytoplasm</location>
        <location evidence="1">Cytosol</location>
    </subcellularLocation>
</comment>